<evidence type="ECO:0000313" key="3">
    <source>
        <dbReference type="EMBL" id="PSR72832.1"/>
    </source>
</evidence>
<keyword evidence="4" id="KW-1185">Reference proteome</keyword>
<dbReference type="PANTHER" id="PTHR13349:SF2">
    <property type="entry name" value="TRANSLATION MACHINERY-ASSOCIATED PROTEIN 16"/>
    <property type="match status" value="1"/>
</dbReference>
<sequence length="238" mass="27398">MPPPKATKKVKTQKKEKLFHPLSRKADQLIRAQHRQSKLAELTKARHKKHGEQGSYLYDPIKCKRCIDSSSPVDIFNFFYQCLPPDGTASLPLSVLHVLVRDVWLARYDSELEEEKKSRRKGRPKSVREQKIEELKLREAQEYRTGLEVIDLTHAKNVELFRRWDQKEAAFIDQLRFIRISSASPDVVVLSRPGKHVSLKTSVDDAQTEEMDTDEDEAPLLLPSHSGSTIMTMDNIPQ</sequence>
<dbReference type="STRING" id="98765.A0A2R6NLE9"/>
<dbReference type="InterPro" id="IPR038356">
    <property type="entry name" value="Tma16_sf"/>
</dbReference>
<feature type="compositionally biased region" description="Polar residues" evidence="2">
    <location>
        <begin position="225"/>
        <end position="238"/>
    </location>
</feature>
<feature type="region of interest" description="Disordered" evidence="2">
    <location>
        <begin position="200"/>
        <end position="238"/>
    </location>
</feature>
<dbReference type="OrthoDB" id="270284at2759"/>
<evidence type="ECO:0000256" key="2">
    <source>
        <dbReference type="SAM" id="MobiDB-lite"/>
    </source>
</evidence>
<dbReference type="EMBL" id="MLYV02001134">
    <property type="protein sequence ID" value="PSR72832.1"/>
    <property type="molecule type" value="Genomic_DNA"/>
</dbReference>
<dbReference type="Gene3D" id="1.20.1440.170">
    <property type="entry name" value="Translation machinery-associated protein 16-like"/>
    <property type="match status" value="1"/>
</dbReference>
<evidence type="ECO:0000313" key="4">
    <source>
        <dbReference type="Proteomes" id="UP000186601"/>
    </source>
</evidence>
<dbReference type="AlphaFoldDB" id="A0A2R6NLE9"/>
<proteinExistence type="inferred from homology"/>
<feature type="compositionally biased region" description="Acidic residues" evidence="2">
    <location>
        <begin position="206"/>
        <end position="218"/>
    </location>
</feature>
<evidence type="ECO:0000256" key="1">
    <source>
        <dbReference type="ARBA" id="ARBA00034127"/>
    </source>
</evidence>
<reference evidence="3 4" key="1">
    <citation type="submission" date="2018-02" db="EMBL/GenBank/DDBJ databases">
        <title>Genome sequence of the basidiomycete white-rot fungus Phlebia centrifuga.</title>
        <authorList>
            <person name="Granchi Z."/>
            <person name="Peng M."/>
            <person name="de Vries R.P."/>
            <person name="Hilden K."/>
            <person name="Makela M.R."/>
            <person name="Grigoriev I."/>
            <person name="Riley R."/>
        </authorList>
    </citation>
    <scope>NUCLEOTIDE SEQUENCE [LARGE SCALE GENOMIC DNA]</scope>
    <source>
        <strain evidence="3 4">FBCC195</strain>
    </source>
</reference>
<dbReference type="Pfam" id="PF11176">
    <property type="entry name" value="Tma16"/>
    <property type="match status" value="2"/>
</dbReference>
<evidence type="ECO:0008006" key="5">
    <source>
        <dbReference type="Google" id="ProtNLM"/>
    </source>
</evidence>
<dbReference type="PANTHER" id="PTHR13349">
    <property type="entry name" value="TRANSLATION MACHINERY-ASSOCIATED PROTEIN 16"/>
    <property type="match status" value="1"/>
</dbReference>
<organism evidence="3 4">
    <name type="scientific">Hermanssonia centrifuga</name>
    <dbReference type="NCBI Taxonomy" id="98765"/>
    <lineage>
        <taxon>Eukaryota</taxon>
        <taxon>Fungi</taxon>
        <taxon>Dikarya</taxon>
        <taxon>Basidiomycota</taxon>
        <taxon>Agaricomycotina</taxon>
        <taxon>Agaricomycetes</taxon>
        <taxon>Polyporales</taxon>
        <taxon>Meruliaceae</taxon>
        <taxon>Hermanssonia</taxon>
    </lineage>
</organism>
<protein>
    <recommendedName>
        <fullName evidence="5">Translation machinery-associated protein 16</fullName>
    </recommendedName>
</protein>
<accession>A0A2R6NLE9</accession>
<dbReference type="Proteomes" id="UP000186601">
    <property type="component" value="Unassembled WGS sequence"/>
</dbReference>
<comment type="caution">
    <text evidence="3">The sequence shown here is derived from an EMBL/GenBank/DDBJ whole genome shotgun (WGS) entry which is preliminary data.</text>
</comment>
<gene>
    <name evidence="3" type="ORF">PHLCEN_2v11329</name>
</gene>
<dbReference type="InterPro" id="IPR021346">
    <property type="entry name" value="Tma16"/>
</dbReference>
<comment type="similarity">
    <text evidence="1">Belongs to the TMA16 family.</text>
</comment>
<dbReference type="GO" id="GO:0005634">
    <property type="term" value="C:nucleus"/>
    <property type="evidence" value="ECO:0007669"/>
    <property type="project" value="TreeGrafter"/>
</dbReference>
<name>A0A2R6NLE9_9APHY</name>